<dbReference type="Proteomes" id="UP001477672">
    <property type="component" value="Unassembled WGS sequence"/>
</dbReference>
<name>A0ABV1GHF9_9FIRM</name>
<sequence length="257" mass="28289">MQRVTMTEVYEEIGRWAPWDTAEEWDNVGVLVQGPDEVVTGICCMLDITPEAVAWAAEKGCNLVLSHHPVIFRPMKKLSRESVPAVLVRNGVTALCAHTNLDKARGGVCETLAQQLGLRNIRPGEDFLYFGELEQPMPLAQWAAHVRDSLGTSVAWTGEERTVRTVAVVSGAGGDFWPQAQAAGADCLVTGEMSHHEALDAQQAGMAAVAATHYGTEKWIVPVMAARLHKLFPELPVYEWDRPEQGESHDPFQYETN</sequence>
<keyword evidence="5" id="KW-1185">Reference proteome</keyword>
<dbReference type="EMBL" id="JBBMFA010000100">
    <property type="protein sequence ID" value="MEQ2520963.1"/>
    <property type="molecule type" value="Genomic_DNA"/>
</dbReference>
<dbReference type="PANTHER" id="PTHR13799">
    <property type="entry name" value="NGG1 INTERACTING FACTOR 3"/>
    <property type="match status" value="1"/>
</dbReference>
<dbReference type="SUPFAM" id="SSF102705">
    <property type="entry name" value="NIF3 (NGG1p interacting factor 3)-like"/>
    <property type="match status" value="1"/>
</dbReference>
<dbReference type="RefSeq" id="WP_349216503.1">
    <property type="nucleotide sequence ID" value="NZ_JBBMFA010000100.1"/>
</dbReference>
<evidence type="ECO:0000313" key="4">
    <source>
        <dbReference type="EMBL" id="MEQ2520963.1"/>
    </source>
</evidence>
<dbReference type="NCBIfam" id="TIGR00486">
    <property type="entry name" value="YbgI_SA1388"/>
    <property type="match status" value="1"/>
</dbReference>
<gene>
    <name evidence="4" type="ORF">WMO24_11065</name>
</gene>
<reference evidence="4 5" key="1">
    <citation type="submission" date="2024-03" db="EMBL/GenBank/DDBJ databases">
        <title>Human intestinal bacterial collection.</title>
        <authorList>
            <person name="Pauvert C."/>
            <person name="Hitch T.C.A."/>
            <person name="Clavel T."/>
        </authorList>
    </citation>
    <scope>NUCLEOTIDE SEQUENCE [LARGE SCALE GENOMIC DNA]</scope>
    <source>
        <strain evidence="4 5">CLA-JM-H11</strain>
    </source>
</reference>
<organism evidence="4 5">
    <name type="scientific">Ruthenibacterium intestinale</name>
    <dbReference type="NCBI Taxonomy" id="3133163"/>
    <lineage>
        <taxon>Bacteria</taxon>
        <taxon>Bacillati</taxon>
        <taxon>Bacillota</taxon>
        <taxon>Clostridia</taxon>
        <taxon>Eubacteriales</taxon>
        <taxon>Oscillospiraceae</taxon>
        <taxon>Ruthenibacterium</taxon>
    </lineage>
</organism>
<proteinExistence type="inferred from homology"/>
<comment type="caution">
    <text evidence="4">The sequence shown here is derived from an EMBL/GenBank/DDBJ whole genome shotgun (WGS) entry which is preliminary data.</text>
</comment>
<evidence type="ECO:0000313" key="5">
    <source>
        <dbReference type="Proteomes" id="UP001477672"/>
    </source>
</evidence>
<dbReference type="PANTHER" id="PTHR13799:SF14">
    <property type="entry name" value="GTP CYCLOHYDROLASE 1 TYPE 2 HOMOLOG"/>
    <property type="match status" value="1"/>
</dbReference>
<dbReference type="InterPro" id="IPR036069">
    <property type="entry name" value="DUF34/NIF3_sf"/>
</dbReference>
<evidence type="ECO:0000256" key="1">
    <source>
        <dbReference type="ARBA" id="ARBA00006964"/>
    </source>
</evidence>
<dbReference type="Gene3D" id="3.40.1390.30">
    <property type="entry name" value="NIF3 (NGG1p interacting factor 3)-like"/>
    <property type="match status" value="2"/>
</dbReference>
<comment type="similarity">
    <text evidence="1">Belongs to the GTP cyclohydrolase I type 2/NIF3 family.</text>
</comment>
<dbReference type="InterPro" id="IPR002678">
    <property type="entry name" value="DUF34/NIF3"/>
</dbReference>
<evidence type="ECO:0000256" key="3">
    <source>
        <dbReference type="ARBA" id="ARBA00022723"/>
    </source>
</evidence>
<dbReference type="Pfam" id="PF01784">
    <property type="entry name" value="DUF34_NIF3"/>
    <property type="match status" value="1"/>
</dbReference>
<keyword evidence="3" id="KW-0479">Metal-binding</keyword>
<accession>A0ABV1GHF9</accession>
<evidence type="ECO:0000256" key="2">
    <source>
        <dbReference type="ARBA" id="ARBA00022112"/>
    </source>
</evidence>
<protein>
    <recommendedName>
        <fullName evidence="2">GTP cyclohydrolase 1 type 2 homolog</fullName>
    </recommendedName>
</protein>